<dbReference type="PANTHER" id="PTHR40661:SF1">
    <property type="entry name" value="HTH CRO_C1-TYPE DOMAIN-CONTAINING PROTEIN"/>
    <property type="match status" value="1"/>
</dbReference>
<evidence type="ECO:0000313" key="6">
    <source>
        <dbReference type="Proteomes" id="UP000000566"/>
    </source>
</evidence>
<dbReference type="PATRIC" id="fig|435591.13.peg.825"/>
<dbReference type="AlphaFoldDB" id="A6LAA0"/>
<dbReference type="InterPro" id="IPR010982">
    <property type="entry name" value="Lambda_DNA-bd_dom_sf"/>
</dbReference>
<evidence type="ECO:0000256" key="1">
    <source>
        <dbReference type="ARBA" id="ARBA00023015"/>
    </source>
</evidence>
<feature type="domain" description="Peptidase S24/S26A/S26B/S26C" evidence="4">
    <location>
        <begin position="113"/>
        <end position="206"/>
    </location>
</feature>
<evidence type="ECO:0000256" key="3">
    <source>
        <dbReference type="ARBA" id="ARBA00023163"/>
    </source>
</evidence>
<dbReference type="EMBL" id="CP000140">
    <property type="protein sequence ID" value="ABR42614.1"/>
    <property type="molecule type" value="Genomic_DNA"/>
</dbReference>
<gene>
    <name evidence="5" type="ordered locus">BDI_0844</name>
</gene>
<dbReference type="SUPFAM" id="SSF51306">
    <property type="entry name" value="LexA/Signal peptidase"/>
    <property type="match status" value="1"/>
</dbReference>
<dbReference type="KEGG" id="pdi:BDI_0844"/>
<evidence type="ECO:0000259" key="4">
    <source>
        <dbReference type="Pfam" id="PF00717"/>
    </source>
</evidence>
<dbReference type="PANTHER" id="PTHR40661">
    <property type="match status" value="1"/>
</dbReference>
<dbReference type="Gene3D" id="2.10.109.10">
    <property type="entry name" value="Umud Fragment, subunit A"/>
    <property type="match status" value="1"/>
</dbReference>
<proteinExistence type="predicted"/>
<evidence type="ECO:0000313" key="5">
    <source>
        <dbReference type="EMBL" id="ABR42614.1"/>
    </source>
</evidence>
<keyword evidence="3" id="KW-0804">Transcription</keyword>
<keyword evidence="6" id="KW-1185">Reference proteome</keyword>
<dbReference type="InterPro" id="IPR039418">
    <property type="entry name" value="LexA-like"/>
</dbReference>
<name>A6LAA0_PARD8</name>
<dbReference type="eggNOG" id="COG1974">
    <property type="taxonomic scope" value="Bacteria"/>
</dbReference>
<keyword evidence="1" id="KW-0805">Transcription regulation</keyword>
<organism evidence="5 6">
    <name type="scientific">Parabacteroides distasonis (strain ATCC 8503 / DSM 20701 / CIP 104284 / JCM 5825 / NCTC 11152)</name>
    <dbReference type="NCBI Taxonomy" id="435591"/>
    <lineage>
        <taxon>Bacteria</taxon>
        <taxon>Pseudomonadati</taxon>
        <taxon>Bacteroidota</taxon>
        <taxon>Bacteroidia</taxon>
        <taxon>Bacteroidales</taxon>
        <taxon>Tannerellaceae</taxon>
        <taxon>Parabacteroides</taxon>
    </lineage>
</organism>
<dbReference type="Pfam" id="PF00717">
    <property type="entry name" value="Peptidase_S24"/>
    <property type="match status" value="1"/>
</dbReference>
<dbReference type="RefSeq" id="WP_011966184.1">
    <property type="nucleotide sequence ID" value="NC_009615.1"/>
</dbReference>
<dbReference type="STRING" id="435591.BDI_0844"/>
<keyword evidence="2" id="KW-0238">DNA-binding</keyword>
<protein>
    <recommendedName>
        <fullName evidence="4">Peptidase S24/S26A/S26B/S26C domain-containing protein</fullName>
    </recommendedName>
</protein>
<dbReference type="InterPro" id="IPR015927">
    <property type="entry name" value="Peptidase_S24_S26A/B/C"/>
</dbReference>
<dbReference type="BioCyc" id="PDIS435591:G1G5A-864-MONOMER"/>
<reference evidence="5 6" key="1">
    <citation type="journal article" date="2007" name="PLoS Biol.">
        <title>Evolution of symbiotic bacteria in the distal human intestine.</title>
        <authorList>
            <person name="Xu J."/>
            <person name="Mahowald M.A."/>
            <person name="Ley R.E."/>
            <person name="Lozupone C.A."/>
            <person name="Hamady M."/>
            <person name="Martens E.C."/>
            <person name="Henrissat B."/>
            <person name="Coutinho P.M."/>
            <person name="Minx P."/>
            <person name="Latreille P."/>
            <person name="Cordum H."/>
            <person name="Van Brunt A."/>
            <person name="Kim K."/>
            <person name="Fulton R.S."/>
            <person name="Fulton L.A."/>
            <person name="Clifton S.W."/>
            <person name="Wilson R.K."/>
            <person name="Knight R.D."/>
            <person name="Gordon J.I."/>
        </authorList>
    </citation>
    <scope>NUCLEOTIDE SEQUENCE [LARGE SCALE GENOMIC DNA]</scope>
    <source>
        <strain evidence="6">ATCC 8503 / DSM 20701 / CIP 104284 / JCM 5825 / NCTC 11152</strain>
    </source>
</reference>
<dbReference type="PaxDb" id="435591-BDI_0844"/>
<dbReference type="GO" id="GO:0003677">
    <property type="term" value="F:DNA binding"/>
    <property type="evidence" value="ECO:0007669"/>
    <property type="project" value="UniProtKB-KW"/>
</dbReference>
<accession>A6LAA0</accession>
<dbReference type="InterPro" id="IPR036286">
    <property type="entry name" value="LexA/Signal_pep-like_sf"/>
</dbReference>
<sequence length="222" mass="25033">MQSINERLQIIIDELFGGNKAKFAKAIEIAPTSISNYLSDKRQSKPSADMLEKIINVVENISAEWLLTGNGKMLNQYSNDTKDEPKISYTKGVPYYNVDFIGGFDLVLNDQTINPEYLIDFKKYNDATCWCNVTGHSMEPEINHGDMIALKKIEDKSFLPLGEVYAIVTTNDMRTIKRLAAGKTDDSYTLIPSNKSAEYSPQQLPSKMIRSIFQVLGAVKRF</sequence>
<dbReference type="HOGENOM" id="CLU_074799_3_1_10"/>
<evidence type="ECO:0000256" key="2">
    <source>
        <dbReference type="ARBA" id="ARBA00023125"/>
    </source>
</evidence>
<dbReference type="CDD" id="cd06529">
    <property type="entry name" value="S24_LexA-like"/>
    <property type="match status" value="1"/>
</dbReference>
<dbReference type="Gene3D" id="1.10.260.40">
    <property type="entry name" value="lambda repressor-like DNA-binding domains"/>
    <property type="match status" value="1"/>
</dbReference>
<dbReference type="Proteomes" id="UP000000566">
    <property type="component" value="Chromosome"/>
</dbReference>